<evidence type="ECO:0000313" key="2">
    <source>
        <dbReference type="EMBL" id="KAK3332248.1"/>
    </source>
</evidence>
<keyword evidence="3" id="KW-1185">Reference proteome</keyword>
<dbReference type="AlphaFoldDB" id="A0AAE0IVY6"/>
<evidence type="ECO:0000313" key="3">
    <source>
        <dbReference type="Proteomes" id="UP001286456"/>
    </source>
</evidence>
<organism evidence="2 3">
    <name type="scientific">Cercophora scortea</name>
    <dbReference type="NCBI Taxonomy" id="314031"/>
    <lineage>
        <taxon>Eukaryota</taxon>
        <taxon>Fungi</taxon>
        <taxon>Dikarya</taxon>
        <taxon>Ascomycota</taxon>
        <taxon>Pezizomycotina</taxon>
        <taxon>Sordariomycetes</taxon>
        <taxon>Sordariomycetidae</taxon>
        <taxon>Sordariales</taxon>
        <taxon>Lasiosphaeriaceae</taxon>
        <taxon>Cercophora</taxon>
    </lineage>
</organism>
<keyword evidence="1" id="KW-1133">Transmembrane helix</keyword>
<keyword evidence="1" id="KW-0812">Transmembrane</keyword>
<name>A0AAE0IVY6_9PEZI</name>
<reference evidence="2" key="2">
    <citation type="submission" date="2023-06" db="EMBL/GenBank/DDBJ databases">
        <authorList>
            <consortium name="Lawrence Berkeley National Laboratory"/>
            <person name="Haridas S."/>
            <person name="Hensen N."/>
            <person name="Bonometti L."/>
            <person name="Westerberg I."/>
            <person name="Brannstrom I.O."/>
            <person name="Guillou S."/>
            <person name="Cros-Aarteil S."/>
            <person name="Calhoun S."/>
            <person name="Kuo A."/>
            <person name="Mondo S."/>
            <person name="Pangilinan J."/>
            <person name="Riley R."/>
            <person name="Labutti K."/>
            <person name="Andreopoulos B."/>
            <person name="Lipzen A."/>
            <person name="Chen C."/>
            <person name="Yanf M."/>
            <person name="Daum C."/>
            <person name="Ng V."/>
            <person name="Clum A."/>
            <person name="Steindorff A."/>
            <person name="Ohm R."/>
            <person name="Martin F."/>
            <person name="Silar P."/>
            <person name="Natvig D."/>
            <person name="Lalanne C."/>
            <person name="Gautier V."/>
            <person name="Ament-Velasquez S.L."/>
            <person name="Kruys A."/>
            <person name="Hutchinson M.I."/>
            <person name="Powell A.J."/>
            <person name="Barry K."/>
            <person name="Miller A.N."/>
            <person name="Grigoriev I.V."/>
            <person name="Debuchy R."/>
            <person name="Gladieux P."/>
            <person name="Thoren M.H."/>
            <person name="Johannesson H."/>
        </authorList>
    </citation>
    <scope>NUCLEOTIDE SEQUENCE</scope>
    <source>
        <strain evidence="2">SMH4131-1</strain>
    </source>
</reference>
<protein>
    <submittedName>
        <fullName evidence="2">Uncharacterized protein</fullName>
    </submittedName>
</protein>
<dbReference type="Proteomes" id="UP001286456">
    <property type="component" value="Unassembled WGS sequence"/>
</dbReference>
<sequence>MDPKVSAICAIKRQVPRQTFIKSTAHQSCVAQRKRAGLITRRTSDRNRPQLIFCFCCLHTWCLGFTGLERFMFLFAQSVTSSILNRFAANSGGGDDSHRHCLGCMSGDKRQYGLKWDSDVDWNNTIVPLRRRCSLLFCPLNVPHSSPYLTLEPCLEPLLQQHQNMLQLDKKFDHGVRLDS</sequence>
<gene>
    <name evidence="2" type="ORF">B0T19DRAFT_98764</name>
</gene>
<evidence type="ECO:0000256" key="1">
    <source>
        <dbReference type="SAM" id="Phobius"/>
    </source>
</evidence>
<comment type="caution">
    <text evidence="2">The sequence shown here is derived from an EMBL/GenBank/DDBJ whole genome shotgun (WGS) entry which is preliminary data.</text>
</comment>
<proteinExistence type="predicted"/>
<reference evidence="2" key="1">
    <citation type="journal article" date="2023" name="Mol. Phylogenet. Evol.">
        <title>Genome-scale phylogeny and comparative genomics of the fungal order Sordariales.</title>
        <authorList>
            <person name="Hensen N."/>
            <person name="Bonometti L."/>
            <person name="Westerberg I."/>
            <person name="Brannstrom I.O."/>
            <person name="Guillou S."/>
            <person name="Cros-Aarteil S."/>
            <person name="Calhoun S."/>
            <person name="Haridas S."/>
            <person name="Kuo A."/>
            <person name="Mondo S."/>
            <person name="Pangilinan J."/>
            <person name="Riley R."/>
            <person name="LaButti K."/>
            <person name="Andreopoulos B."/>
            <person name="Lipzen A."/>
            <person name="Chen C."/>
            <person name="Yan M."/>
            <person name="Daum C."/>
            <person name="Ng V."/>
            <person name="Clum A."/>
            <person name="Steindorff A."/>
            <person name="Ohm R.A."/>
            <person name="Martin F."/>
            <person name="Silar P."/>
            <person name="Natvig D.O."/>
            <person name="Lalanne C."/>
            <person name="Gautier V."/>
            <person name="Ament-Velasquez S.L."/>
            <person name="Kruys A."/>
            <person name="Hutchinson M.I."/>
            <person name="Powell A.J."/>
            <person name="Barry K."/>
            <person name="Miller A.N."/>
            <person name="Grigoriev I.V."/>
            <person name="Debuchy R."/>
            <person name="Gladieux P."/>
            <person name="Hiltunen Thoren M."/>
            <person name="Johannesson H."/>
        </authorList>
    </citation>
    <scope>NUCLEOTIDE SEQUENCE</scope>
    <source>
        <strain evidence="2">SMH4131-1</strain>
    </source>
</reference>
<feature type="transmembrane region" description="Helical" evidence="1">
    <location>
        <begin position="51"/>
        <end position="76"/>
    </location>
</feature>
<dbReference type="EMBL" id="JAUEPO010000002">
    <property type="protein sequence ID" value="KAK3332248.1"/>
    <property type="molecule type" value="Genomic_DNA"/>
</dbReference>
<accession>A0AAE0IVY6</accession>
<keyword evidence="1" id="KW-0472">Membrane</keyword>